<dbReference type="Proteomes" id="UP000002320">
    <property type="component" value="Unassembled WGS sequence"/>
</dbReference>
<name>B0WHD1_CULQU</name>
<dbReference type="InterPro" id="IPR043020">
    <property type="entry name" value="GCM_large"/>
</dbReference>
<sequence length="541" mass="59780">MTQSNIITSNSSSRIGLEWDINDPNVPHIADCDLDDFNEWSDGHCRYVYRPLDDQAKRHSSGWAMRNTNNHNVAILKKSCLGVLVCSVRCVLPNGEKITLRPAICDKARRKQQGKTCPNRLCVGGVLEIQPCRGHCGYPVTHFWRHTPSAIFFQAKGVHDHPRPESKSSGETRKILGIGRRERVLKAIQTKVTKITGVKQTKKVTKQLLETGKTLPTGQLNRFGLESSYNMTFANSYKNQQCNYATSPTSATAQAHQSATTQDYSQSTAYYYDNSSFIHPEEIFQLDQPIRPINKYPASSNGGSATSLHMLGSSPPTVLDMESGNIYKNNALTSPTASTADYGRYFDCIKYETSSTDTDTASLTSGSSVFDDFSYYSSPQIDYHHGVNHNNNNNVATLPDMNKMNLRLCDDINSFFIGQSSCVTPTKLVEGVVDANQPSLESYCYEAYSNSASSPSQTASSMLPAYGTYGEQSSTGGDALVPSGEPSTMGVDSNWWSSGNYATSTAAWNQIDTVNGGSHHHHNHQQQQQQYYLMEQAEYLS</sequence>
<dbReference type="PANTHER" id="PTHR12414:SF8">
    <property type="entry name" value="TRANSCRIPTION FACTOR GLIAL CELLS MISSING-RELATED"/>
    <property type="match status" value="1"/>
</dbReference>
<dbReference type="OrthoDB" id="6241117at2759"/>
<dbReference type="GO" id="GO:0005634">
    <property type="term" value="C:nucleus"/>
    <property type="evidence" value="ECO:0007669"/>
    <property type="project" value="TreeGrafter"/>
</dbReference>
<dbReference type="Pfam" id="PF03615">
    <property type="entry name" value="GCM"/>
    <property type="match status" value="1"/>
</dbReference>
<dbReference type="GO" id="GO:0000978">
    <property type="term" value="F:RNA polymerase II cis-regulatory region sequence-specific DNA binding"/>
    <property type="evidence" value="ECO:0007669"/>
    <property type="project" value="TreeGrafter"/>
</dbReference>
<dbReference type="GO" id="GO:0001228">
    <property type="term" value="F:DNA-binding transcription activator activity, RNA polymerase II-specific"/>
    <property type="evidence" value="ECO:0007669"/>
    <property type="project" value="InterPro"/>
</dbReference>
<evidence type="ECO:0000256" key="4">
    <source>
        <dbReference type="ARBA" id="ARBA00023163"/>
    </source>
</evidence>
<dbReference type="InterPro" id="IPR043021">
    <property type="entry name" value="GCM_small"/>
</dbReference>
<reference evidence="8" key="2">
    <citation type="submission" date="2021-02" db="UniProtKB">
        <authorList>
            <consortium name="EnsemblMetazoa"/>
        </authorList>
    </citation>
    <scope>IDENTIFICATION</scope>
    <source>
        <strain evidence="8">JHB</strain>
    </source>
</reference>
<dbReference type="KEGG" id="cqu:CpipJ_CPIJ006640"/>
<dbReference type="AlphaFoldDB" id="B0WHD1"/>
<dbReference type="OMA" id="FDCIKYE"/>
<evidence type="ECO:0000313" key="9">
    <source>
        <dbReference type="Proteomes" id="UP000002320"/>
    </source>
</evidence>
<feature type="domain" description="GCM" evidence="6">
    <location>
        <begin position="17"/>
        <end position="176"/>
    </location>
</feature>
<dbReference type="EnsemblMetazoa" id="CPIJ006640-RA">
    <property type="protein sequence ID" value="CPIJ006640-PA"/>
    <property type="gene ID" value="CPIJ006640"/>
</dbReference>
<evidence type="ECO:0000256" key="2">
    <source>
        <dbReference type="ARBA" id="ARBA00023015"/>
    </source>
</evidence>
<protein>
    <recommendedName>
        <fullName evidence="6">GCM domain-containing protein</fullName>
    </recommendedName>
</protein>
<dbReference type="EMBL" id="DS231934">
    <property type="protein sequence ID" value="EDS27637.1"/>
    <property type="molecule type" value="Genomic_DNA"/>
</dbReference>
<dbReference type="Gene3D" id="3.30.70.3530">
    <property type="entry name" value="GCM motif"/>
    <property type="match status" value="1"/>
</dbReference>
<accession>B0WHD1</accession>
<dbReference type="FunCoup" id="B0WHD1">
    <property type="interactions" value="33"/>
</dbReference>
<dbReference type="HOGENOM" id="CLU_503681_0_0_1"/>
<evidence type="ECO:0000313" key="8">
    <source>
        <dbReference type="EnsemblMetazoa" id="CPIJ006640-PA"/>
    </source>
</evidence>
<keyword evidence="2" id="KW-0805">Transcription regulation</keyword>
<dbReference type="VEuPathDB" id="VectorBase:CPIJ006640"/>
<evidence type="ECO:0000256" key="1">
    <source>
        <dbReference type="ARBA" id="ARBA00022473"/>
    </source>
</evidence>
<dbReference type="PROSITE" id="PS50807">
    <property type="entry name" value="GCM"/>
    <property type="match status" value="1"/>
</dbReference>
<dbReference type="GO" id="GO:0042063">
    <property type="term" value="P:gliogenesis"/>
    <property type="evidence" value="ECO:0007669"/>
    <property type="project" value="TreeGrafter"/>
</dbReference>
<dbReference type="InParanoid" id="B0WHD1"/>
<evidence type="ECO:0000256" key="5">
    <source>
        <dbReference type="ARBA" id="ARBA00023242"/>
    </source>
</evidence>
<keyword evidence="3" id="KW-0238">DNA-binding</keyword>
<organism>
    <name type="scientific">Culex quinquefasciatus</name>
    <name type="common">Southern house mosquito</name>
    <name type="synonym">Culex pungens</name>
    <dbReference type="NCBI Taxonomy" id="7176"/>
    <lineage>
        <taxon>Eukaryota</taxon>
        <taxon>Metazoa</taxon>
        <taxon>Ecdysozoa</taxon>
        <taxon>Arthropoda</taxon>
        <taxon>Hexapoda</taxon>
        <taxon>Insecta</taxon>
        <taxon>Pterygota</taxon>
        <taxon>Neoptera</taxon>
        <taxon>Endopterygota</taxon>
        <taxon>Diptera</taxon>
        <taxon>Nematocera</taxon>
        <taxon>Culicoidea</taxon>
        <taxon>Culicidae</taxon>
        <taxon>Culicinae</taxon>
        <taxon>Culicini</taxon>
        <taxon>Culex</taxon>
        <taxon>Culex</taxon>
    </lineage>
</organism>
<dbReference type="InterPro" id="IPR003902">
    <property type="entry name" value="Tscrpt_reg_GCM"/>
</dbReference>
<evidence type="ECO:0000256" key="3">
    <source>
        <dbReference type="ARBA" id="ARBA00023125"/>
    </source>
</evidence>
<dbReference type="eggNOG" id="ENOG502QU2X">
    <property type="taxonomic scope" value="Eukaryota"/>
</dbReference>
<reference evidence="7" key="1">
    <citation type="submission" date="2007-03" db="EMBL/GenBank/DDBJ databases">
        <title>Annotation of Culex pipiens quinquefasciatus.</title>
        <authorList>
            <consortium name="The Broad Institute Genome Sequencing Platform"/>
            <person name="Atkinson P.W."/>
            <person name="Hemingway J."/>
            <person name="Christensen B.M."/>
            <person name="Higgs S."/>
            <person name="Kodira C."/>
            <person name="Hannick L."/>
            <person name="Megy K."/>
            <person name="O'Leary S."/>
            <person name="Pearson M."/>
            <person name="Haas B.J."/>
            <person name="Mauceli E."/>
            <person name="Wortman J.R."/>
            <person name="Lee N.H."/>
            <person name="Guigo R."/>
            <person name="Stanke M."/>
            <person name="Alvarado L."/>
            <person name="Amedeo P."/>
            <person name="Antoine C.H."/>
            <person name="Arensburger P."/>
            <person name="Bidwell S.L."/>
            <person name="Crawford M."/>
            <person name="Camaro F."/>
            <person name="Devon K."/>
            <person name="Engels R."/>
            <person name="Hammond M."/>
            <person name="Howarth C."/>
            <person name="Koehrsen M."/>
            <person name="Lawson D."/>
            <person name="Montgomery P."/>
            <person name="Nene V."/>
            <person name="Nusbaum C."/>
            <person name="Puiu D."/>
            <person name="Romero-Severson J."/>
            <person name="Severson D.W."/>
            <person name="Shumway M."/>
            <person name="Sisk P."/>
            <person name="Stolte C."/>
            <person name="Zeng Q."/>
            <person name="Eisenstadt E."/>
            <person name="Fraser-Liggett C."/>
            <person name="Strausberg R."/>
            <person name="Galagan J."/>
            <person name="Birren B."/>
            <person name="Collins F.H."/>
        </authorList>
    </citation>
    <scope>NUCLEOTIDE SEQUENCE [LARGE SCALE GENOMIC DNA]</scope>
    <source>
        <strain evidence="7">JHB</strain>
    </source>
</reference>
<dbReference type="SUPFAM" id="SSF90073">
    <property type="entry name" value="GCM domain"/>
    <property type="match status" value="1"/>
</dbReference>
<dbReference type="VEuPathDB" id="VectorBase:CQUJHB004654"/>
<keyword evidence="1" id="KW-0217">Developmental protein</keyword>
<proteinExistence type="predicted"/>
<keyword evidence="4" id="KW-0804">Transcription</keyword>
<dbReference type="InterPro" id="IPR039791">
    <property type="entry name" value="GCM"/>
</dbReference>
<dbReference type="PANTHER" id="PTHR12414">
    <property type="entry name" value="GLIAL CELLS MISSING RELATED/GLIDE"/>
    <property type="match status" value="1"/>
</dbReference>
<evidence type="ECO:0000313" key="7">
    <source>
        <dbReference type="EMBL" id="EDS27637.1"/>
    </source>
</evidence>
<gene>
    <name evidence="8" type="primary">6038293</name>
    <name evidence="7" type="ORF">CpipJ_CPIJ006640</name>
</gene>
<keyword evidence="5" id="KW-0539">Nucleus</keyword>
<evidence type="ECO:0000259" key="6">
    <source>
        <dbReference type="PROSITE" id="PS50807"/>
    </source>
</evidence>
<keyword evidence="9" id="KW-1185">Reference proteome</keyword>
<dbReference type="InterPro" id="IPR036115">
    <property type="entry name" value="GCM_dom_sf"/>
</dbReference>
<dbReference type="Gene3D" id="2.20.25.670">
    <property type="entry name" value="GCM domain, large subdomain"/>
    <property type="match status" value="1"/>
</dbReference>